<evidence type="ECO:0000313" key="1">
    <source>
        <dbReference type="EMBL" id="JAH66024.1"/>
    </source>
</evidence>
<dbReference type="AlphaFoldDB" id="A0A0E9UJI4"/>
<dbReference type="EMBL" id="GBXM01042553">
    <property type="protein sequence ID" value="JAH66024.1"/>
    <property type="molecule type" value="Transcribed_RNA"/>
</dbReference>
<organism evidence="1">
    <name type="scientific">Anguilla anguilla</name>
    <name type="common">European freshwater eel</name>
    <name type="synonym">Muraena anguilla</name>
    <dbReference type="NCBI Taxonomy" id="7936"/>
    <lineage>
        <taxon>Eukaryota</taxon>
        <taxon>Metazoa</taxon>
        <taxon>Chordata</taxon>
        <taxon>Craniata</taxon>
        <taxon>Vertebrata</taxon>
        <taxon>Euteleostomi</taxon>
        <taxon>Actinopterygii</taxon>
        <taxon>Neopterygii</taxon>
        <taxon>Teleostei</taxon>
        <taxon>Anguilliformes</taxon>
        <taxon>Anguillidae</taxon>
        <taxon>Anguilla</taxon>
    </lineage>
</organism>
<reference evidence="1" key="2">
    <citation type="journal article" date="2015" name="Fish Shellfish Immunol.">
        <title>Early steps in the European eel (Anguilla anguilla)-Vibrio vulnificus interaction in the gills: Role of the RtxA13 toxin.</title>
        <authorList>
            <person name="Callol A."/>
            <person name="Pajuelo D."/>
            <person name="Ebbesson L."/>
            <person name="Teles M."/>
            <person name="MacKenzie S."/>
            <person name="Amaro C."/>
        </authorList>
    </citation>
    <scope>NUCLEOTIDE SEQUENCE</scope>
</reference>
<reference evidence="1" key="1">
    <citation type="submission" date="2014-11" db="EMBL/GenBank/DDBJ databases">
        <authorList>
            <person name="Amaro Gonzalez C."/>
        </authorList>
    </citation>
    <scope>NUCLEOTIDE SEQUENCE</scope>
</reference>
<accession>A0A0E9UJI4</accession>
<proteinExistence type="predicted"/>
<protein>
    <submittedName>
        <fullName evidence="1">Uncharacterized protein</fullName>
    </submittedName>
</protein>
<sequence length="31" mass="3529">MRSEIINSTLTVLIHLSTENTGARCYLLELH</sequence>
<name>A0A0E9UJI4_ANGAN</name>